<dbReference type="PhylomeDB" id="Q2RPB9"/>
<dbReference type="InterPro" id="IPR026041">
    <property type="entry name" value="ElbB"/>
</dbReference>
<gene>
    <name evidence="1" type="ordered locus">Rru_A3231</name>
</gene>
<dbReference type="EMBL" id="CP000230">
    <property type="protein sequence ID" value="ABC24026.1"/>
    <property type="molecule type" value="Genomic_DNA"/>
</dbReference>
<name>Q2RPB9_RHORT</name>
<reference evidence="1 2" key="1">
    <citation type="journal article" date="2011" name="Stand. Genomic Sci.">
        <title>Complete genome sequence of Rhodospirillum rubrum type strain (S1).</title>
        <authorList>
            <person name="Munk A.C."/>
            <person name="Copeland A."/>
            <person name="Lucas S."/>
            <person name="Lapidus A."/>
            <person name="Del Rio T.G."/>
            <person name="Barry K."/>
            <person name="Detter J.C."/>
            <person name="Hammon N."/>
            <person name="Israni S."/>
            <person name="Pitluck S."/>
            <person name="Brettin T."/>
            <person name="Bruce D."/>
            <person name="Han C."/>
            <person name="Tapia R."/>
            <person name="Gilna P."/>
            <person name="Schmutz J."/>
            <person name="Larimer F."/>
            <person name="Land M."/>
            <person name="Kyrpides N.C."/>
            <person name="Mavromatis K."/>
            <person name="Richardson P."/>
            <person name="Rohde M."/>
            <person name="Goker M."/>
            <person name="Klenk H.P."/>
            <person name="Zhang Y."/>
            <person name="Roberts G.P."/>
            <person name="Reslewic S."/>
            <person name="Schwartz D.C."/>
        </authorList>
    </citation>
    <scope>NUCLEOTIDE SEQUENCE [LARGE SCALE GENOMIC DNA]</scope>
    <source>
        <strain evidence="2">ATCC 11170 / ATH 1.1.1 / DSM 467 / LMG 4362 / NCIMB 8255 / S1</strain>
    </source>
</reference>
<dbReference type="RefSeq" id="WP_011390979.1">
    <property type="nucleotide sequence ID" value="NC_007643.1"/>
</dbReference>
<dbReference type="KEGG" id="rru:Rru_A3231"/>
<proteinExistence type="predicted"/>
<dbReference type="PIRSF" id="PIRSF006320">
    <property type="entry name" value="Elb2"/>
    <property type="match status" value="1"/>
</dbReference>
<dbReference type="eggNOG" id="COG3155">
    <property type="taxonomic scope" value="Bacteria"/>
</dbReference>
<accession>Q2RPB9</accession>
<dbReference type="AlphaFoldDB" id="Q2RPB9"/>
<dbReference type="InterPro" id="IPR029062">
    <property type="entry name" value="Class_I_gatase-like"/>
</dbReference>
<dbReference type="Proteomes" id="UP000001929">
    <property type="component" value="Chromosome"/>
</dbReference>
<dbReference type="NCBIfam" id="NF008747">
    <property type="entry name" value="PRK11780.1"/>
    <property type="match status" value="1"/>
</dbReference>
<dbReference type="PATRIC" id="fig|269796.9.peg.3346"/>
<protein>
    <submittedName>
        <fullName evidence="1">ThiJ/PfpI</fullName>
    </submittedName>
</protein>
<dbReference type="PANTHER" id="PTHR10224">
    <property type="entry name" value="ES1 PROTEIN HOMOLOG, MITOCHONDRIAL"/>
    <property type="match status" value="1"/>
</dbReference>
<dbReference type="HOGENOM" id="CLU_072952_1_0_5"/>
<dbReference type="SUPFAM" id="SSF52317">
    <property type="entry name" value="Class I glutamine amidotransferase-like"/>
    <property type="match status" value="1"/>
</dbReference>
<organism evidence="1 2">
    <name type="scientific">Rhodospirillum rubrum (strain ATCC 11170 / ATH 1.1.1 / DSM 467 / LMG 4362 / NCIMB 8255 / S1)</name>
    <dbReference type="NCBI Taxonomy" id="269796"/>
    <lineage>
        <taxon>Bacteria</taxon>
        <taxon>Pseudomonadati</taxon>
        <taxon>Pseudomonadota</taxon>
        <taxon>Alphaproteobacteria</taxon>
        <taxon>Rhodospirillales</taxon>
        <taxon>Rhodospirillaceae</taxon>
        <taxon>Rhodospirillum</taxon>
    </lineage>
</organism>
<dbReference type="PANTHER" id="PTHR10224:SF12">
    <property type="entry name" value="GLYOXALASE ELBB"/>
    <property type="match status" value="1"/>
</dbReference>
<dbReference type="STRING" id="269796.Rru_A3231"/>
<evidence type="ECO:0000313" key="1">
    <source>
        <dbReference type="EMBL" id="ABC24026.1"/>
    </source>
</evidence>
<evidence type="ECO:0000313" key="2">
    <source>
        <dbReference type="Proteomes" id="UP000001929"/>
    </source>
</evidence>
<dbReference type="EnsemblBacteria" id="ABC24026">
    <property type="protein sequence ID" value="ABC24026"/>
    <property type="gene ID" value="Rru_A3231"/>
</dbReference>
<dbReference type="Gene3D" id="3.40.50.880">
    <property type="match status" value="1"/>
</dbReference>
<keyword evidence="2" id="KW-1185">Reference proteome</keyword>
<sequence>MTDKPRFAVLLSGCGVFDGAEIHESVLTLLAIDRQGGVARCFAPDRPQYHVIDHRSGQPTGETRNVLCESARIARGAIDDLADFDPAAFDALILPGGFGAAKNLCSFAIDGADCAVDPTVERALRAARAAGLAIGALCIAPVVLARVFGEGVLTIGSDAATAEAITALGAHHQKATHAEVVVDRALRLVSSPCYMLDASISQIAEGAENTVKALIALIGTNGQANQG</sequence>